<dbReference type="Proteomes" id="UP000325122">
    <property type="component" value="Unassembled WGS sequence"/>
</dbReference>
<dbReference type="AlphaFoldDB" id="A0A5M6ZKI1"/>
<comment type="caution">
    <text evidence="1">The sequence shown here is derived from an EMBL/GenBank/DDBJ whole genome shotgun (WGS) entry which is preliminary data.</text>
</comment>
<organism evidence="1 2">
    <name type="scientific">Alkalicaulis satelles</name>
    <dbReference type="NCBI Taxonomy" id="2609175"/>
    <lineage>
        <taxon>Bacteria</taxon>
        <taxon>Pseudomonadati</taxon>
        <taxon>Pseudomonadota</taxon>
        <taxon>Alphaproteobacteria</taxon>
        <taxon>Maricaulales</taxon>
        <taxon>Maricaulaceae</taxon>
        <taxon>Alkalicaulis</taxon>
    </lineage>
</organism>
<sequence>MPKTCAVLTGDLIGSTRAGAASTHAAFDALAEADRAIRAWPGEAGAPALERFRGDGWQAMVLEPLLALRAACLYSAAVRATGKTAATRLCAGLGPVKAIPKDGALGAGEGEAFVLSGHGLESMPKALRMSARVSTSAGPDIGGWAPAAFGLAGALSARWTPRQAQVMRHLLLLDAPTQAALGVQLGISQQTVQDHFESAEGPALLAVLEQMEASA</sequence>
<keyword evidence="2" id="KW-1185">Reference proteome</keyword>
<accession>A0A5M6ZKI1</accession>
<evidence type="ECO:0000313" key="2">
    <source>
        <dbReference type="Proteomes" id="UP000325122"/>
    </source>
</evidence>
<name>A0A5M6ZKI1_9PROT</name>
<reference evidence="1 2" key="1">
    <citation type="submission" date="2019-09" db="EMBL/GenBank/DDBJ databases">
        <authorList>
            <person name="Kevbrin V."/>
            <person name="Grouzdev D.S."/>
        </authorList>
    </citation>
    <scope>NUCLEOTIDE SEQUENCE [LARGE SCALE GENOMIC DNA]</scope>
    <source>
        <strain evidence="1 2">G-192</strain>
    </source>
</reference>
<dbReference type="RefSeq" id="WP_150021506.1">
    <property type="nucleotide sequence ID" value="NZ_VWOJ01000001.1"/>
</dbReference>
<dbReference type="EMBL" id="VWOJ01000001">
    <property type="protein sequence ID" value="KAA5804475.1"/>
    <property type="molecule type" value="Genomic_DNA"/>
</dbReference>
<proteinExistence type="predicted"/>
<gene>
    <name evidence="1" type="ORF">F1654_00220</name>
</gene>
<evidence type="ECO:0000313" key="1">
    <source>
        <dbReference type="EMBL" id="KAA5804475.1"/>
    </source>
</evidence>
<protein>
    <submittedName>
        <fullName evidence="1">MarR family transcriptional regulator</fullName>
    </submittedName>
</protein>